<evidence type="ECO:0000313" key="6">
    <source>
        <dbReference type="EMBL" id="GFQ84048.1"/>
    </source>
</evidence>
<reference evidence="6" key="1">
    <citation type="submission" date="2020-07" db="EMBL/GenBank/DDBJ databases">
        <title>Multicomponent nature underlies the extraordinary mechanical properties of spider dragline silk.</title>
        <authorList>
            <person name="Kono N."/>
            <person name="Nakamura H."/>
            <person name="Mori M."/>
            <person name="Yoshida Y."/>
            <person name="Ohtoshi R."/>
            <person name="Malay A.D."/>
            <person name="Moran D.A.P."/>
            <person name="Tomita M."/>
            <person name="Numata K."/>
            <person name="Arakawa K."/>
        </authorList>
    </citation>
    <scope>NUCLEOTIDE SEQUENCE</scope>
</reference>
<dbReference type="InterPro" id="IPR016024">
    <property type="entry name" value="ARM-type_fold"/>
</dbReference>
<evidence type="ECO:0000256" key="5">
    <source>
        <dbReference type="ARBA" id="ARBA00023186"/>
    </source>
</evidence>
<dbReference type="InterPro" id="IPR008376">
    <property type="entry name" value="Chaperone_Ric-8_A/B"/>
</dbReference>
<dbReference type="GO" id="GO:0005938">
    <property type="term" value="C:cell cortex"/>
    <property type="evidence" value="ECO:0007669"/>
    <property type="project" value="UniProtKB-SubCell"/>
</dbReference>
<accession>A0A8X6KVM6</accession>
<evidence type="ECO:0000313" key="7">
    <source>
        <dbReference type="Proteomes" id="UP000887116"/>
    </source>
</evidence>
<dbReference type="PANTHER" id="PTHR12425:SF5">
    <property type="entry name" value="SYNEMBRYN"/>
    <property type="match status" value="1"/>
</dbReference>
<dbReference type="Gene3D" id="1.25.10.10">
    <property type="entry name" value="Leucine-rich Repeat Variant"/>
    <property type="match status" value="1"/>
</dbReference>
<evidence type="ECO:0000256" key="4">
    <source>
        <dbReference type="ARBA" id="ARBA00022658"/>
    </source>
</evidence>
<dbReference type="PANTHER" id="PTHR12425">
    <property type="entry name" value="SYNEMBRYN"/>
    <property type="match status" value="1"/>
</dbReference>
<keyword evidence="5" id="KW-0143">Chaperone</keyword>
<keyword evidence="3" id="KW-0963">Cytoplasm</keyword>
<proteinExistence type="inferred from homology"/>
<evidence type="ECO:0000256" key="2">
    <source>
        <dbReference type="ARBA" id="ARBA00009049"/>
    </source>
</evidence>
<dbReference type="AlphaFoldDB" id="A0A8X6KVM6"/>
<dbReference type="PRINTS" id="PR01802">
    <property type="entry name" value="SYNEMBRYN"/>
</dbReference>
<dbReference type="InterPro" id="IPR011989">
    <property type="entry name" value="ARM-like"/>
</dbReference>
<organism evidence="6 7">
    <name type="scientific">Trichonephila clavata</name>
    <name type="common">Joro spider</name>
    <name type="synonym">Nephila clavata</name>
    <dbReference type="NCBI Taxonomy" id="2740835"/>
    <lineage>
        <taxon>Eukaryota</taxon>
        <taxon>Metazoa</taxon>
        <taxon>Ecdysozoa</taxon>
        <taxon>Arthropoda</taxon>
        <taxon>Chelicerata</taxon>
        <taxon>Arachnida</taxon>
        <taxon>Araneae</taxon>
        <taxon>Araneomorphae</taxon>
        <taxon>Entelegynae</taxon>
        <taxon>Araneoidea</taxon>
        <taxon>Nephilidae</taxon>
        <taxon>Trichonephila</taxon>
    </lineage>
</organism>
<evidence type="ECO:0000256" key="3">
    <source>
        <dbReference type="ARBA" id="ARBA00022490"/>
    </source>
</evidence>
<evidence type="ECO:0000256" key="1">
    <source>
        <dbReference type="ARBA" id="ARBA00004544"/>
    </source>
</evidence>
<dbReference type="GO" id="GO:0005085">
    <property type="term" value="F:guanyl-nucleotide exchange factor activity"/>
    <property type="evidence" value="ECO:0007669"/>
    <property type="project" value="UniProtKB-KW"/>
</dbReference>
<dbReference type="GO" id="GO:0001965">
    <property type="term" value="F:G-protein alpha-subunit binding"/>
    <property type="evidence" value="ECO:0007669"/>
    <property type="project" value="TreeGrafter"/>
</dbReference>
<keyword evidence="7" id="KW-1185">Reference proteome</keyword>
<dbReference type="GO" id="GO:0007186">
    <property type="term" value="P:G protein-coupled receptor signaling pathway"/>
    <property type="evidence" value="ECO:0007669"/>
    <property type="project" value="TreeGrafter"/>
</dbReference>
<dbReference type="Proteomes" id="UP000887116">
    <property type="component" value="Unassembled WGS sequence"/>
</dbReference>
<keyword evidence="4" id="KW-0344">Guanine-nucleotide releasing factor</keyword>
<comment type="similarity">
    <text evidence="2">Belongs to the synembryn family.</text>
</comment>
<dbReference type="Pfam" id="PF10165">
    <property type="entry name" value="Ric8"/>
    <property type="match status" value="1"/>
</dbReference>
<comment type="subcellular location">
    <subcellularLocation>
        <location evidence="1">Cytoplasm</location>
        <location evidence="1">Cell cortex</location>
    </subcellularLocation>
</comment>
<dbReference type="OrthoDB" id="5585685at2759"/>
<name>A0A8X6KVM6_TRICU</name>
<sequence>MDESMLQNLESCSENEFVSAVQEFNKEHAQSFSFPDFDMSVKKQLVSLLFCRMALSPATRLASLETVRILSRDKIDLEGLFTRETMGQLVNMAGLVAEEEEIMNQCSRVSDPKVIVEAQKCLCNLIYNSSFAQRTCCYNGCIEGILLRLRTYKDPKIPHEVKFFDMRMLFLLTALCAEIRPKVRCQLHGLTYLMEVLDLILKDNLSQGNTSACRRIFSKGSRRGRSNQESCNAPCLRDEEVDTACEVLKVLFNLTVTTDKYGLDEEEEAHYMRLVSILHDIILCDTKTPEKKEDLLSHTIDLLTNMPMSSYEELMTPVVKKDDKNTNVFDGMDLEAINILLAFLEKRLDKPHKTYKEILSPVLTTLSECARANSVIRKYLKKKVLPPLKDVMNRPEEGTTLRNRLVKLMTSPVFDVKELVADLLFVLCKENVGRLIKYTGYGNAAGLLANRGLMLGGKGDTNYSSDSEDSDTEEYLRFKDKINPVLGCYQEPAPNPMEGMTEEQKEYEAMQLVNMMDRMSSCSFILCRDGLIQPMRVGEDGRPEAVEHILQLQEAILDSNRMNR</sequence>
<comment type="caution">
    <text evidence="6">The sequence shown here is derived from an EMBL/GenBank/DDBJ whole genome shotgun (WGS) entry which is preliminary data.</text>
</comment>
<protein>
    <submittedName>
        <fullName evidence="6">Synembryn-A</fullName>
    </submittedName>
</protein>
<dbReference type="InterPro" id="IPR019318">
    <property type="entry name" value="Gua_nucleotide_exch_fac_Ric8"/>
</dbReference>
<gene>
    <name evidence="6" type="primary">RIC8A</name>
    <name evidence="6" type="ORF">TNCT_162242</name>
</gene>
<dbReference type="EMBL" id="BMAO01022751">
    <property type="protein sequence ID" value="GFQ84048.1"/>
    <property type="molecule type" value="Genomic_DNA"/>
</dbReference>
<dbReference type="SUPFAM" id="SSF48371">
    <property type="entry name" value="ARM repeat"/>
    <property type="match status" value="1"/>
</dbReference>